<protein>
    <submittedName>
        <fullName evidence="3">Uncharacterized protein</fullName>
    </submittedName>
</protein>
<organism evidence="3 4">
    <name type="scientific">Deinococcus aetherius</name>
    <dbReference type="NCBI Taxonomy" id="200252"/>
    <lineage>
        <taxon>Bacteria</taxon>
        <taxon>Thermotogati</taxon>
        <taxon>Deinococcota</taxon>
        <taxon>Deinococci</taxon>
        <taxon>Deinococcales</taxon>
        <taxon>Deinococcaceae</taxon>
        <taxon>Deinococcus</taxon>
    </lineage>
</organism>
<feature type="transmembrane region" description="Helical" evidence="2">
    <location>
        <begin position="421"/>
        <end position="439"/>
    </location>
</feature>
<keyword evidence="2" id="KW-0472">Membrane</keyword>
<keyword evidence="2" id="KW-1133">Transmembrane helix</keyword>
<dbReference type="InterPro" id="IPR043748">
    <property type="entry name" value="DUF5693"/>
</dbReference>
<feature type="transmembrane region" description="Helical" evidence="2">
    <location>
        <begin position="451"/>
        <end position="469"/>
    </location>
</feature>
<proteinExistence type="predicted"/>
<name>A0ABN6RBA3_9DEIO</name>
<feature type="transmembrane region" description="Helical" evidence="2">
    <location>
        <begin position="36"/>
        <end position="56"/>
    </location>
</feature>
<feature type="transmembrane region" description="Helical" evidence="2">
    <location>
        <begin position="544"/>
        <end position="564"/>
    </location>
</feature>
<dbReference type="Pfam" id="PF18949">
    <property type="entry name" value="DUF5693"/>
    <property type="match status" value="1"/>
</dbReference>
<feature type="compositionally biased region" description="Polar residues" evidence="1">
    <location>
        <begin position="1"/>
        <end position="10"/>
    </location>
</feature>
<evidence type="ECO:0000256" key="2">
    <source>
        <dbReference type="SAM" id="Phobius"/>
    </source>
</evidence>
<feature type="transmembrane region" description="Helical" evidence="2">
    <location>
        <begin position="489"/>
        <end position="507"/>
    </location>
</feature>
<dbReference type="EMBL" id="AP026560">
    <property type="protein sequence ID" value="BDP40633.1"/>
    <property type="molecule type" value="Genomic_DNA"/>
</dbReference>
<accession>A0ABN6RBA3</accession>
<evidence type="ECO:0000313" key="3">
    <source>
        <dbReference type="EMBL" id="BDP40633.1"/>
    </source>
</evidence>
<feature type="transmembrane region" description="Helical" evidence="2">
    <location>
        <begin position="350"/>
        <end position="368"/>
    </location>
</feature>
<evidence type="ECO:0000256" key="1">
    <source>
        <dbReference type="SAM" id="MobiDB-lite"/>
    </source>
</evidence>
<dbReference type="Proteomes" id="UP001064971">
    <property type="component" value="Chromosome"/>
</dbReference>
<keyword evidence="4" id="KW-1185">Reference proteome</keyword>
<feature type="transmembrane region" description="Helical" evidence="2">
    <location>
        <begin position="584"/>
        <end position="606"/>
    </location>
</feature>
<feature type="region of interest" description="Disordered" evidence="1">
    <location>
        <begin position="1"/>
        <end position="31"/>
    </location>
</feature>
<evidence type="ECO:0000313" key="4">
    <source>
        <dbReference type="Proteomes" id="UP001064971"/>
    </source>
</evidence>
<gene>
    <name evidence="3" type="ORF">DAETH_06020</name>
</gene>
<feature type="transmembrane region" description="Helical" evidence="2">
    <location>
        <begin position="399"/>
        <end position="415"/>
    </location>
</feature>
<sequence length="632" mass="68156">MTDPTPTRSTVIRAAPGPLAPTSSPPLAPPPTRHPLTWPLLGVILLSLIPALVLAWGRVAYEQAQKTVAVVIDYPALVQQARRVGLEPQALLDRYKALGVNGAAVYEDVIGSLEQRGQIYVRSGADLAVENPGAGVNPQFIYMRSLVPGAAEALPARYTIPTRQVTINGQRWIAWPTDPNFLPAGPNRALINDLKAQGLVVVYRPYDDEAVREPAGDWPDVPFVAFTGDEVIGARTPERLEKINERLGSRLPALIEGNPQRELDTLVETHGAARMFAMNPSWQNRLGPEEVASKYALAARERTQRLLYVRPFPTVYETSAFLSRTRDLLARSGVKVGTPDIRPFQPNDTLRWLSLLGPLAALVLLGLSYPLPRLGLVVAALAGLGALGLNGLRPFEGGALIAAITFPALGLVLRRSRVTDWFMATGLSLAGVLFVSGLGANRDSVLGLEPFRGVGLTLLLPLVFVVLSFLPRQDLRKTARDLYTAPIKLGDIAVMALGLGVFALVFLRRGNATGLGVSSTEAQLRQDLQDTIIRPRFKELAGHPLALVGLSGVLPGYFSLLLILGGVVGQASILNTFSHFHTPLLISATRCFIGLGVGLILGLVAIRVVKFGLRLWTTYGSRRPVGEAEVRA</sequence>
<reference evidence="3" key="1">
    <citation type="submission" date="2022-07" db="EMBL/GenBank/DDBJ databases">
        <title>Complete Genome Sequence of the Radioresistant Bacterium Deinococcus aetherius ST0316, Isolated from the Air Dust collected in Lower Stratosphere above Japan.</title>
        <authorList>
            <person name="Satoh K."/>
            <person name="Hagiwara K."/>
            <person name="Katsumata K."/>
            <person name="Kubo A."/>
            <person name="Yokobori S."/>
            <person name="Yamagishi A."/>
            <person name="Oono Y."/>
            <person name="Narumi I."/>
        </authorList>
    </citation>
    <scope>NUCLEOTIDE SEQUENCE</scope>
    <source>
        <strain evidence="3">ST0316</strain>
    </source>
</reference>
<keyword evidence="2" id="KW-0812">Transmembrane</keyword>